<feature type="signal peptide" evidence="2">
    <location>
        <begin position="1"/>
        <end position="19"/>
    </location>
</feature>
<feature type="region of interest" description="Disordered" evidence="1">
    <location>
        <begin position="409"/>
        <end position="520"/>
    </location>
</feature>
<reference evidence="3 4" key="1">
    <citation type="submission" date="2023-01" db="EMBL/GenBank/DDBJ databases">
        <title>Analysis of 21 Apiospora genomes using comparative genomics revels a genus with tremendous synthesis potential of carbohydrate active enzymes and secondary metabolites.</title>
        <authorList>
            <person name="Sorensen T."/>
        </authorList>
    </citation>
    <scope>NUCLEOTIDE SEQUENCE [LARGE SCALE GENOMIC DNA]</scope>
    <source>
        <strain evidence="3 4">CBS 24483</strain>
    </source>
</reference>
<gene>
    <name evidence="3" type="ORF">PG986_013279</name>
</gene>
<dbReference type="Proteomes" id="UP001391051">
    <property type="component" value="Unassembled WGS sequence"/>
</dbReference>
<dbReference type="CDD" id="cd00161">
    <property type="entry name" value="beta-trefoil_Ricin-like"/>
    <property type="match status" value="1"/>
</dbReference>
<evidence type="ECO:0000256" key="1">
    <source>
        <dbReference type="SAM" id="MobiDB-lite"/>
    </source>
</evidence>
<evidence type="ECO:0000313" key="3">
    <source>
        <dbReference type="EMBL" id="KAK7940892.1"/>
    </source>
</evidence>
<dbReference type="InterPro" id="IPR035992">
    <property type="entry name" value="Ricin_B-like_lectins"/>
</dbReference>
<keyword evidence="2" id="KW-0732">Signal</keyword>
<feature type="compositionally biased region" description="Polar residues" evidence="1">
    <location>
        <begin position="506"/>
        <end position="520"/>
    </location>
</feature>
<dbReference type="GeneID" id="92082563"/>
<feature type="compositionally biased region" description="Low complexity" evidence="1">
    <location>
        <begin position="311"/>
        <end position="327"/>
    </location>
</feature>
<dbReference type="Gene3D" id="2.80.10.50">
    <property type="match status" value="1"/>
</dbReference>
<sequence>MVAKYSAAAFAAMSTLVAAGPVSYYPRAVTELNQAAFEEAQKRDDTATRAFSNTAIKTSDGKCLFVDKLSGDFRANLTPVQVAECGSTDGQGWDIITQGEHNNVAGNMLVVNTLTQACLNFDPRRPAGSQVNLFSCGGRADGGGLVTNSQLFAFDGAAGPLSLIPDSRKGSCLVVSGSTVDVAACDDGKTGQKFTFAGAATRSTTGAAPIASSLTQPASRTSVTVTVTAGELKMKRNAGPDTTTTTELVYVTQRPTEAAEPSFSSTTTIFVTVDASPSAPAQGQPGNIPQVSINPTTTVVLNPGNGAGAQPAPTGAKEAPAASAPAGGAAGGIPQVSINPTTTVVLNPGNGAGAAPARTSVGAGAGKAASSTSAKAKIPASSAPVASAPAGQPIQVSIGPSATVTLNPGNGAAPAATSSAGKAAPTSGKAAAPAPSAPVASAPAGAQPIQVSIGPSGTVTLNPGNGAAPAPTGSAGAGAGAGKAKAPAAPAPSAPAAAPPAGQPIPQVSINPTTTVTLLT</sequence>
<feature type="region of interest" description="Disordered" evidence="1">
    <location>
        <begin position="303"/>
        <end position="329"/>
    </location>
</feature>
<evidence type="ECO:0008006" key="5">
    <source>
        <dbReference type="Google" id="ProtNLM"/>
    </source>
</evidence>
<protein>
    <recommendedName>
        <fullName evidence="5">Ricin B lectin domain-containing protein</fullName>
    </recommendedName>
</protein>
<feature type="compositionally biased region" description="Polar residues" evidence="1">
    <location>
        <begin position="449"/>
        <end position="461"/>
    </location>
</feature>
<keyword evidence="4" id="KW-1185">Reference proteome</keyword>
<organism evidence="3 4">
    <name type="scientific">Apiospora aurea</name>
    <dbReference type="NCBI Taxonomy" id="335848"/>
    <lineage>
        <taxon>Eukaryota</taxon>
        <taxon>Fungi</taxon>
        <taxon>Dikarya</taxon>
        <taxon>Ascomycota</taxon>
        <taxon>Pezizomycotina</taxon>
        <taxon>Sordariomycetes</taxon>
        <taxon>Xylariomycetidae</taxon>
        <taxon>Amphisphaeriales</taxon>
        <taxon>Apiosporaceae</taxon>
        <taxon>Apiospora</taxon>
    </lineage>
</organism>
<dbReference type="SUPFAM" id="SSF50370">
    <property type="entry name" value="Ricin B-like lectins"/>
    <property type="match status" value="1"/>
</dbReference>
<feature type="compositionally biased region" description="Low complexity" evidence="1">
    <location>
        <begin position="462"/>
        <end position="474"/>
    </location>
</feature>
<feature type="chain" id="PRO_5045082971" description="Ricin B lectin domain-containing protein" evidence="2">
    <location>
        <begin position="20"/>
        <end position="520"/>
    </location>
</feature>
<feature type="compositionally biased region" description="Pro residues" evidence="1">
    <location>
        <begin position="489"/>
        <end position="503"/>
    </location>
</feature>
<dbReference type="RefSeq" id="XP_066693644.1">
    <property type="nucleotide sequence ID" value="XM_066849501.1"/>
</dbReference>
<dbReference type="PROSITE" id="PS50231">
    <property type="entry name" value="RICIN_B_LECTIN"/>
    <property type="match status" value="1"/>
</dbReference>
<name>A0ABR1PV49_9PEZI</name>
<dbReference type="EMBL" id="JAQQWE010000009">
    <property type="protein sequence ID" value="KAK7940892.1"/>
    <property type="molecule type" value="Genomic_DNA"/>
</dbReference>
<comment type="caution">
    <text evidence="3">The sequence shown here is derived from an EMBL/GenBank/DDBJ whole genome shotgun (WGS) entry which is preliminary data.</text>
</comment>
<evidence type="ECO:0000256" key="2">
    <source>
        <dbReference type="SAM" id="SignalP"/>
    </source>
</evidence>
<feature type="compositionally biased region" description="Low complexity" evidence="1">
    <location>
        <begin position="409"/>
        <end position="446"/>
    </location>
</feature>
<proteinExistence type="predicted"/>
<evidence type="ECO:0000313" key="4">
    <source>
        <dbReference type="Proteomes" id="UP001391051"/>
    </source>
</evidence>
<accession>A0ABR1PV49</accession>